<dbReference type="AlphaFoldDB" id="A0A4S4LFZ1"/>
<sequence length="476" mass="54204">MSSDEDELGTYDTNTTPYRVEKFTDAMLKPTKPNGRVAVAGPSSKHAETRRGVRNRSPLLVEDGDETERVHESDGSGLEVVEIPKDPPKKGRPPRRAASREPENSAASSKSKNVQRGKGKGKGKAKPDVVREASPEVMDVDNFREEVENEPQDIPQPSLPQLKLKQRRVSGEDLVSRKREERDRKKIERLQKQLQDLKVQRDSLAVQLEEVFHTRNTELEERLESLTFVYESRIRTQEESIKEMTSQLARIDSLTREGKTSTLHFLTREAADEERRDIERLVDQLQEALKKKDKIIAGRDATINERDVEIRTLRIELSAEVDRSKSLAASLSNTRDPSSKVRMFASSTPGVKIDATKTSNIHRMYEDMSNILFIDCKYEPSSNSDDEQWVYSCLYTHLRSAQSLSFSLRTYTEPGDDGKAVEKVAYTPLQMSDNTPETIEKLDFLAGEFTFHRKQLDVFLNKMYNSMDDAFGTSEP</sequence>
<organism evidence="3 4">
    <name type="scientific">Phellinidium pouzarii</name>
    <dbReference type="NCBI Taxonomy" id="167371"/>
    <lineage>
        <taxon>Eukaryota</taxon>
        <taxon>Fungi</taxon>
        <taxon>Dikarya</taxon>
        <taxon>Basidiomycota</taxon>
        <taxon>Agaricomycotina</taxon>
        <taxon>Agaricomycetes</taxon>
        <taxon>Hymenochaetales</taxon>
        <taxon>Hymenochaetaceae</taxon>
        <taxon>Phellinidium</taxon>
    </lineage>
</organism>
<name>A0A4S4LFZ1_9AGAM</name>
<dbReference type="InterPro" id="IPR040349">
    <property type="entry name" value="Csm1/Pcs1"/>
</dbReference>
<comment type="caution">
    <text evidence="3">The sequence shown here is derived from an EMBL/GenBank/DDBJ whole genome shotgun (WGS) entry which is preliminary data.</text>
</comment>
<dbReference type="Gene3D" id="3.90.1150.80">
    <property type="match status" value="1"/>
</dbReference>
<dbReference type="Proteomes" id="UP000308199">
    <property type="component" value="Unassembled WGS sequence"/>
</dbReference>
<accession>A0A4S4LFZ1</accession>
<feature type="coiled-coil region" evidence="1">
    <location>
        <begin position="268"/>
        <end position="295"/>
    </location>
</feature>
<dbReference type="GO" id="GO:0034506">
    <property type="term" value="C:chromosome, centromeric core domain"/>
    <property type="evidence" value="ECO:0007669"/>
    <property type="project" value="TreeGrafter"/>
</dbReference>
<dbReference type="EMBL" id="SGPK01000026">
    <property type="protein sequence ID" value="THH10846.1"/>
    <property type="molecule type" value="Genomic_DNA"/>
</dbReference>
<dbReference type="GO" id="GO:1990644">
    <property type="term" value="F:microtubule site clamp"/>
    <property type="evidence" value="ECO:0007669"/>
    <property type="project" value="TreeGrafter"/>
</dbReference>
<keyword evidence="1" id="KW-0175">Coiled coil</keyword>
<proteinExistence type="predicted"/>
<dbReference type="GO" id="GO:0051315">
    <property type="term" value="P:attachment of mitotic spindle microtubules to kinetochore"/>
    <property type="evidence" value="ECO:0007669"/>
    <property type="project" value="TreeGrafter"/>
</dbReference>
<dbReference type="GO" id="GO:0033551">
    <property type="term" value="C:monopolin complex"/>
    <property type="evidence" value="ECO:0007669"/>
    <property type="project" value="InterPro"/>
</dbReference>
<dbReference type="GO" id="GO:0005730">
    <property type="term" value="C:nucleolus"/>
    <property type="evidence" value="ECO:0007669"/>
    <property type="project" value="TreeGrafter"/>
</dbReference>
<dbReference type="InterPro" id="IPR038608">
    <property type="entry name" value="Csm1/Pcs1_C_sf"/>
</dbReference>
<feature type="coiled-coil region" evidence="1">
    <location>
        <begin position="177"/>
        <end position="207"/>
    </location>
</feature>
<evidence type="ECO:0000313" key="4">
    <source>
        <dbReference type="Proteomes" id="UP000308199"/>
    </source>
</evidence>
<evidence type="ECO:0000256" key="2">
    <source>
        <dbReference type="SAM" id="MobiDB-lite"/>
    </source>
</evidence>
<keyword evidence="4" id="KW-1185">Reference proteome</keyword>
<feature type="compositionally biased region" description="Basic and acidic residues" evidence="2">
    <location>
        <begin position="125"/>
        <end position="134"/>
    </location>
</feature>
<dbReference type="OrthoDB" id="3216420at2759"/>
<evidence type="ECO:0000313" key="3">
    <source>
        <dbReference type="EMBL" id="THH10846.1"/>
    </source>
</evidence>
<feature type="compositionally biased region" description="Basic residues" evidence="2">
    <location>
        <begin position="113"/>
        <end position="124"/>
    </location>
</feature>
<gene>
    <name evidence="3" type="ORF">EW145_g1046</name>
</gene>
<protein>
    <recommendedName>
        <fullName evidence="5">Monopolin complex subunit Csm1/Pcs1 C-terminal domain-containing protein</fullName>
    </recommendedName>
</protein>
<dbReference type="PANTHER" id="PTHR28006:SF1">
    <property type="entry name" value="MONOPOLIN COMPLEX SUBUNIT CSM1"/>
    <property type="match status" value="1"/>
</dbReference>
<dbReference type="PANTHER" id="PTHR28006">
    <property type="entry name" value="MONOPOLIN COMPLEX SUBUNIT CSM1"/>
    <property type="match status" value="1"/>
</dbReference>
<dbReference type="GO" id="GO:0045144">
    <property type="term" value="P:meiotic sister chromatid segregation"/>
    <property type="evidence" value="ECO:0007669"/>
    <property type="project" value="TreeGrafter"/>
</dbReference>
<evidence type="ECO:0008006" key="5">
    <source>
        <dbReference type="Google" id="ProtNLM"/>
    </source>
</evidence>
<evidence type="ECO:0000256" key="1">
    <source>
        <dbReference type="SAM" id="Coils"/>
    </source>
</evidence>
<dbReference type="CDD" id="cd23787">
    <property type="entry name" value="RWD_CSM1"/>
    <property type="match status" value="1"/>
</dbReference>
<dbReference type="GO" id="GO:0072686">
    <property type="term" value="C:mitotic spindle"/>
    <property type="evidence" value="ECO:0007669"/>
    <property type="project" value="TreeGrafter"/>
</dbReference>
<reference evidence="3 4" key="1">
    <citation type="submission" date="2019-02" db="EMBL/GenBank/DDBJ databases">
        <title>Genome sequencing of the rare red list fungi Phellinidium pouzarii.</title>
        <authorList>
            <person name="Buettner E."/>
            <person name="Kellner H."/>
        </authorList>
    </citation>
    <scope>NUCLEOTIDE SEQUENCE [LARGE SCALE GENOMIC DNA]</scope>
    <source>
        <strain evidence="3 4">DSM 108285</strain>
    </source>
</reference>
<feature type="region of interest" description="Disordered" evidence="2">
    <location>
        <begin position="23"/>
        <end position="137"/>
    </location>
</feature>